<keyword evidence="1" id="KW-0175">Coiled coil</keyword>
<name>A0ABV1E9T4_9FIRM</name>
<dbReference type="Gene3D" id="1.25.40.10">
    <property type="entry name" value="Tetratricopeptide repeat domain"/>
    <property type="match status" value="1"/>
</dbReference>
<keyword evidence="2" id="KW-0812">Transmembrane</keyword>
<evidence type="ECO:0000313" key="3">
    <source>
        <dbReference type="EMBL" id="MEQ2444061.1"/>
    </source>
</evidence>
<evidence type="ECO:0000256" key="1">
    <source>
        <dbReference type="SAM" id="Coils"/>
    </source>
</evidence>
<evidence type="ECO:0008006" key="5">
    <source>
        <dbReference type="Google" id="ProtNLM"/>
    </source>
</evidence>
<feature type="transmembrane region" description="Helical" evidence="2">
    <location>
        <begin position="228"/>
        <end position="248"/>
    </location>
</feature>
<comment type="caution">
    <text evidence="3">The sequence shown here is derived from an EMBL/GenBank/DDBJ whole genome shotgun (WGS) entry which is preliminary data.</text>
</comment>
<evidence type="ECO:0000313" key="4">
    <source>
        <dbReference type="Proteomes" id="UP001464378"/>
    </source>
</evidence>
<protein>
    <recommendedName>
        <fullName evidence="5">RanBP2-type domain-containing protein</fullName>
    </recommendedName>
</protein>
<reference evidence="3 4" key="1">
    <citation type="submission" date="2024-03" db="EMBL/GenBank/DDBJ databases">
        <title>Human intestinal bacterial collection.</title>
        <authorList>
            <person name="Pauvert C."/>
            <person name="Hitch T.C.A."/>
            <person name="Clavel T."/>
        </authorList>
    </citation>
    <scope>NUCLEOTIDE SEQUENCE [LARGE SCALE GENOMIC DNA]</scope>
    <source>
        <strain evidence="3 4">CLA-AP-H29</strain>
    </source>
</reference>
<keyword evidence="2" id="KW-0472">Membrane</keyword>
<dbReference type="RefSeq" id="WP_349232039.1">
    <property type="nucleotide sequence ID" value="NZ_JBBMFK010000018.1"/>
</dbReference>
<proteinExistence type="predicted"/>
<gene>
    <name evidence="3" type="ORF">WMO64_11370</name>
</gene>
<evidence type="ECO:0000256" key="2">
    <source>
        <dbReference type="SAM" id="Phobius"/>
    </source>
</evidence>
<keyword evidence="4" id="KW-1185">Reference proteome</keyword>
<accession>A0ABV1E9T4</accession>
<sequence length="505" mass="55412">MSERYSKLSALPENLYSTGAPVIIAAGALLKDNQTGKVLAQLKIRNIQDKAIKAATVTLTPLDTVNQPLGGTVDHQYLDLSAARDTDFGQKVPVFLPDQATRAFSISVAQVIFSDNTIWTSSGAPWEPLPAPVTAESALKDRELTKQYQIKYGSDCTFMYKTEKDLWQCACGALNRQSEPSCHHCRRTAAYLSALDLEQLKADRDARLKQEAEEKAAAEEKAKKSRKLAMILVPIAVVVIVAGALIYGSMKNSIAYNHAASLLESGDYDGATAAFEALGDYKDSADQAQQAQYDKAMALVSYGETGSDEGLSLILSEGEAISSDANLSKMYYEEAIEIFEALGTYKDSRKMADSTEFYLEQSIKAGDYNNALALMDSGDYMSAFLEFDELGDYEDSRERTNLALSKIFDGIKEDFGISDDDHWKASYDADECLITVSYSLGSEGGMTPEAFLSSIDEGTRSAIEGSIEDTWHVFDGIFVDCLGIPCQVCYYLNWDSEEPVFTYPD</sequence>
<organism evidence="3 4">
    <name type="scientific">Pseudoflavonifractor intestinihominis</name>
    <dbReference type="NCBI Taxonomy" id="3133171"/>
    <lineage>
        <taxon>Bacteria</taxon>
        <taxon>Bacillati</taxon>
        <taxon>Bacillota</taxon>
        <taxon>Clostridia</taxon>
        <taxon>Eubacteriales</taxon>
        <taxon>Oscillospiraceae</taxon>
        <taxon>Pseudoflavonifractor</taxon>
    </lineage>
</organism>
<dbReference type="InterPro" id="IPR011990">
    <property type="entry name" value="TPR-like_helical_dom_sf"/>
</dbReference>
<feature type="coiled-coil region" evidence="1">
    <location>
        <begin position="201"/>
        <end position="228"/>
    </location>
</feature>
<dbReference type="Proteomes" id="UP001464378">
    <property type="component" value="Unassembled WGS sequence"/>
</dbReference>
<dbReference type="EMBL" id="JBBMFK010000018">
    <property type="protein sequence ID" value="MEQ2444061.1"/>
    <property type="molecule type" value="Genomic_DNA"/>
</dbReference>
<keyword evidence="2" id="KW-1133">Transmembrane helix</keyword>